<name>A0A235F957_9BACL</name>
<feature type="domain" description="Tryptophan synthase beta chain-like PALP" evidence="3">
    <location>
        <begin position="39"/>
        <end position="354"/>
    </location>
</feature>
<keyword evidence="4" id="KW-0456">Lyase</keyword>
<dbReference type="InterPro" id="IPR019871">
    <property type="entry name" value="DiNH2propionate_NH3-lyase_sub"/>
</dbReference>
<organism evidence="4 5">
    <name type="scientific">Fictibacillus aquaticus</name>
    <dbReference type="NCBI Taxonomy" id="2021314"/>
    <lineage>
        <taxon>Bacteria</taxon>
        <taxon>Bacillati</taxon>
        <taxon>Bacillota</taxon>
        <taxon>Bacilli</taxon>
        <taxon>Bacillales</taxon>
        <taxon>Fictibacillaceae</taxon>
        <taxon>Fictibacillus</taxon>
    </lineage>
</organism>
<protein>
    <submittedName>
        <fullName evidence="4">Diaminopropionate ammonia-lyase</fullName>
    </submittedName>
</protein>
<evidence type="ECO:0000256" key="2">
    <source>
        <dbReference type="ARBA" id="ARBA00022898"/>
    </source>
</evidence>
<evidence type="ECO:0000313" key="4">
    <source>
        <dbReference type="EMBL" id="OYD57792.1"/>
    </source>
</evidence>
<dbReference type="GO" id="GO:1901605">
    <property type="term" value="P:alpha-amino acid metabolic process"/>
    <property type="evidence" value="ECO:0007669"/>
    <property type="project" value="UniProtKB-ARBA"/>
</dbReference>
<evidence type="ECO:0000259" key="3">
    <source>
        <dbReference type="Pfam" id="PF00291"/>
    </source>
</evidence>
<evidence type="ECO:0000256" key="1">
    <source>
        <dbReference type="ARBA" id="ARBA00001933"/>
    </source>
</evidence>
<dbReference type="NCBIfam" id="TIGR03528">
    <property type="entry name" value="2_3_DAP_am_ly"/>
    <property type="match status" value="1"/>
</dbReference>
<dbReference type="NCBIfam" id="NF006058">
    <property type="entry name" value="PRK08206.1"/>
    <property type="match status" value="1"/>
</dbReference>
<proteinExistence type="predicted"/>
<accession>A0A235F957</accession>
<dbReference type="Pfam" id="PF00291">
    <property type="entry name" value="PALP"/>
    <property type="match status" value="1"/>
</dbReference>
<dbReference type="SUPFAM" id="SSF53686">
    <property type="entry name" value="Tryptophan synthase beta subunit-like PLP-dependent enzymes"/>
    <property type="match status" value="1"/>
</dbReference>
<evidence type="ECO:0000313" key="5">
    <source>
        <dbReference type="Proteomes" id="UP000215059"/>
    </source>
</evidence>
<dbReference type="OrthoDB" id="34584at2"/>
<keyword evidence="5" id="KW-1185">Reference proteome</keyword>
<dbReference type="PANTHER" id="PTHR42937:SF1">
    <property type="entry name" value="DIAMINOPROPIONATE AMMONIA-LYASE"/>
    <property type="match status" value="1"/>
</dbReference>
<dbReference type="CDD" id="cd00640">
    <property type="entry name" value="Trp-synth-beta_II"/>
    <property type="match status" value="1"/>
</dbReference>
<gene>
    <name evidence="4" type="primary">dpaL</name>
    <name evidence="4" type="ORF">CGZ90_13555</name>
</gene>
<dbReference type="EMBL" id="NOII01000003">
    <property type="protein sequence ID" value="OYD57792.1"/>
    <property type="molecule type" value="Genomic_DNA"/>
</dbReference>
<dbReference type="GO" id="GO:0008838">
    <property type="term" value="F:diaminopropionate ammonia-lyase activity"/>
    <property type="evidence" value="ECO:0007669"/>
    <property type="project" value="InterPro"/>
</dbReference>
<reference evidence="4 5" key="1">
    <citation type="submission" date="2017-07" db="EMBL/GenBank/DDBJ databases">
        <title>Fictibacillus sp. nov. GDSW-R2A3 Genome sequencing and assembly.</title>
        <authorList>
            <person name="Mayilraj S."/>
        </authorList>
    </citation>
    <scope>NUCLEOTIDE SEQUENCE [LARGE SCALE GENOMIC DNA]</scope>
    <source>
        <strain evidence="4 5">GDSW-R2A3</strain>
    </source>
</reference>
<dbReference type="AlphaFoldDB" id="A0A235F957"/>
<comment type="cofactor">
    <cofactor evidence="1">
        <name>pyridoxal 5'-phosphate</name>
        <dbReference type="ChEBI" id="CHEBI:597326"/>
    </cofactor>
</comment>
<dbReference type="Gene3D" id="3.40.50.1100">
    <property type="match status" value="3"/>
</dbReference>
<dbReference type="InterPro" id="IPR036052">
    <property type="entry name" value="TrpB-like_PALP_sf"/>
</dbReference>
<dbReference type="Proteomes" id="UP000215059">
    <property type="component" value="Unassembled WGS sequence"/>
</dbReference>
<dbReference type="GO" id="GO:0030170">
    <property type="term" value="F:pyridoxal phosphate binding"/>
    <property type="evidence" value="ECO:0007669"/>
    <property type="project" value="InterPro"/>
</dbReference>
<dbReference type="RefSeq" id="WP_094253144.1">
    <property type="nucleotide sequence ID" value="NZ_JBHLXL010000001.1"/>
</dbReference>
<keyword evidence="2" id="KW-0663">Pyridoxal phosphate</keyword>
<comment type="caution">
    <text evidence="4">The sequence shown here is derived from an EMBL/GenBank/DDBJ whole genome shotgun (WGS) entry which is preliminary data.</text>
</comment>
<sequence>MVQWQINRFKKSPSKDVLAGFFEQDIQDVHQFQSTHSLYAKTPLVRLSNLAASLGFQDVFVKDESHRFGLNAFKVLGGIYAVGRYLAEKLGRDIETLSFGELRSPEARELTGEITFISATDGNHGRGVAWAARELGHKSVIYMPKGSSVRRLQAIRDEGAEADITEYNYDDSVRIAASHAQANGWIIIQDTSWEGYEKVPLWIMQGYATLAKEAAEQMLEHTAEPPTHVFLQAGVGSFAASVAAYLVQHYKENTPKVVLAEPHQADCFYRSFTSDGDGFQVVTGDMNTIMAGLACGEPNPRAWEILRHCCEASFSCDDRISALGMRILGNPLKEDTRIISGESGSVTTGLLYQLAKNKSLIEIKTELELNENSRILVINTEGDTDPEHYRNVVWEGTYPLR</sequence>
<dbReference type="PANTHER" id="PTHR42937">
    <property type="match status" value="1"/>
</dbReference>
<dbReference type="InterPro" id="IPR010081">
    <property type="entry name" value="DiNH2opropionate_NH3_lyase"/>
</dbReference>
<dbReference type="InterPro" id="IPR001926">
    <property type="entry name" value="TrpB-like_PALP"/>
</dbReference>
<dbReference type="NCBIfam" id="TIGR01747">
    <property type="entry name" value="diampropi_NH3ly"/>
    <property type="match status" value="1"/>
</dbReference>